<sequence length="227" mass="25841">MAKEGAKNSKRTKKSARGNISDGPTLGISKLKSQLRQAKRLLLKDGLSTELRSTTEQRISQLEASIAHVPSKEQERRNAIKYHRIKFFDRKKVARRLKKVLNALDQLNSAESTPPEANKHKLELEAQHLRIDLNYVRHYPKHLKYVSLCPGGQYKDHEATMSSLPETEPSSKDPDLLRNYVRNFIRHSMESGTLSNTPEADEPDKAEDLEPSNVAADDDDFFEHDVD</sequence>
<evidence type="ECO:0000256" key="2">
    <source>
        <dbReference type="ARBA" id="ARBA00006916"/>
    </source>
</evidence>
<dbReference type="GO" id="GO:0005730">
    <property type="term" value="C:nucleolus"/>
    <property type="evidence" value="ECO:0007669"/>
    <property type="project" value="UniProtKB-SubCell"/>
</dbReference>
<comment type="subcellular location">
    <subcellularLocation>
        <location evidence="1">Nucleus</location>
        <location evidence="1">Nucleolus</location>
    </subcellularLocation>
</comment>
<comment type="similarity">
    <text evidence="2">Belongs to the EFG1 family.</text>
</comment>
<keyword evidence="5" id="KW-0698">rRNA processing</keyword>
<accession>A0A0L6UGH2</accession>
<feature type="region of interest" description="Disordered" evidence="8">
    <location>
        <begin position="1"/>
        <end position="27"/>
    </location>
</feature>
<proteinExistence type="inferred from homology"/>
<evidence type="ECO:0000256" key="1">
    <source>
        <dbReference type="ARBA" id="ARBA00004604"/>
    </source>
</evidence>
<keyword evidence="7" id="KW-0539">Nucleus</keyword>
<comment type="caution">
    <text evidence="9">The sequence shown here is derived from an EMBL/GenBank/DDBJ whole genome shotgun (WGS) entry which is preliminary data.</text>
</comment>
<dbReference type="EMBL" id="LAVV01011541">
    <property type="protein sequence ID" value="KNZ47669.1"/>
    <property type="molecule type" value="Genomic_DNA"/>
</dbReference>
<dbReference type="AlphaFoldDB" id="A0A0L6UGH2"/>
<dbReference type="PANTHER" id="PTHR33911">
    <property type="entry name" value="RRNA-PROCESSING PROTEIN EFG1"/>
    <property type="match status" value="1"/>
</dbReference>
<dbReference type="VEuPathDB" id="FungiDB:VP01_623g6"/>
<evidence type="ECO:0000256" key="4">
    <source>
        <dbReference type="ARBA" id="ARBA00019827"/>
    </source>
</evidence>
<gene>
    <name evidence="9" type="ORF">VP01_623g6</name>
</gene>
<protein>
    <recommendedName>
        <fullName evidence="3">rRNA-processing protein EFG1</fullName>
    </recommendedName>
    <alternativeName>
        <fullName evidence="4">rRNA-processing protein efg1</fullName>
    </alternativeName>
</protein>
<dbReference type="InterPro" id="IPR019310">
    <property type="entry name" value="Efg1"/>
</dbReference>
<dbReference type="OrthoDB" id="47732at2759"/>
<keyword evidence="6" id="KW-0175">Coiled coil</keyword>
<evidence type="ECO:0000256" key="8">
    <source>
        <dbReference type="SAM" id="MobiDB-lite"/>
    </source>
</evidence>
<evidence type="ECO:0000313" key="10">
    <source>
        <dbReference type="Proteomes" id="UP000037035"/>
    </source>
</evidence>
<feature type="region of interest" description="Disordered" evidence="8">
    <location>
        <begin position="189"/>
        <end position="227"/>
    </location>
</feature>
<dbReference type="Proteomes" id="UP000037035">
    <property type="component" value="Unassembled WGS sequence"/>
</dbReference>
<dbReference type="InterPro" id="IPR050786">
    <property type="entry name" value="EFG1_rRNA-proc"/>
</dbReference>
<evidence type="ECO:0000256" key="6">
    <source>
        <dbReference type="ARBA" id="ARBA00023054"/>
    </source>
</evidence>
<dbReference type="Pfam" id="PF10153">
    <property type="entry name" value="Efg1"/>
    <property type="match status" value="1"/>
</dbReference>
<reference evidence="9 10" key="1">
    <citation type="submission" date="2015-08" db="EMBL/GenBank/DDBJ databases">
        <title>Next Generation Sequencing and Analysis of the Genome of Puccinia sorghi L Schw, the Causal Agent of Maize Common Rust.</title>
        <authorList>
            <person name="Rochi L."/>
            <person name="Burguener G."/>
            <person name="Darino M."/>
            <person name="Turjanski A."/>
            <person name="Kreff E."/>
            <person name="Dieguez M.J."/>
            <person name="Sacco F."/>
        </authorList>
    </citation>
    <scope>NUCLEOTIDE SEQUENCE [LARGE SCALE GENOMIC DNA]</scope>
    <source>
        <strain evidence="9 10">RO10H11247</strain>
    </source>
</reference>
<dbReference type="STRING" id="27349.A0A0L6UGH2"/>
<evidence type="ECO:0000256" key="3">
    <source>
        <dbReference type="ARBA" id="ARBA00018689"/>
    </source>
</evidence>
<dbReference type="GO" id="GO:0030688">
    <property type="term" value="C:preribosome, small subunit precursor"/>
    <property type="evidence" value="ECO:0007669"/>
    <property type="project" value="TreeGrafter"/>
</dbReference>
<organism evidence="9 10">
    <name type="scientific">Puccinia sorghi</name>
    <dbReference type="NCBI Taxonomy" id="27349"/>
    <lineage>
        <taxon>Eukaryota</taxon>
        <taxon>Fungi</taxon>
        <taxon>Dikarya</taxon>
        <taxon>Basidiomycota</taxon>
        <taxon>Pucciniomycotina</taxon>
        <taxon>Pucciniomycetes</taxon>
        <taxon>Pucciniales</taxon>
        <taxon>Pucciniaceae</taxon>
        <taxon>Puccinia</taxon>
    </lineage>
</organism>
<evidence type="ECO:0000313" key="9">
    <source>
        <dbReference type="EMBL" id="KNZ47669.1"/>
    </source>
</evidence>
<keyword evidence="10" id="KW-1185">Reference proteome</keyword>
<feature type="compositionally biased region" description="Acidic residues" evidence="8">
    <location>
        <begin position="199"/>
        <end position="227"/>
    </location>
</feature>
<name>A0A0L6UGH2_9BASI</name>
<dbReference type="GO" id="GO:0000462">
    <property type="term" value="P:maturation of SSU-rRNA from tricistronic rRNA transcript (SSU-rRNA, 5.8S rRNA, LSU-rRNA)"/>
    <property type="evidence" value="ECO:0007669"/>
    <property type="project" value="TreeGrafter"/>
</dbReference>
<dbReference type="PANTHER" id="PTHR33911:SF1">
    <property type="entry name" value="RRNA-PROCESSING PROTEIN EFG1"/>
    <property type="match status" value="1"/>
</dbReference>
<evidence type="ECO:0000256" key="5">
    <source>
        <dbReference type="ARBA" id="ARBA00022552"/>
    </source>
</evidence>
<evidence type="ECO:0000256" key="7">
    <source>
        <dbReference type="ARBA" id="ARBA00023242"/>
    </source>
</evidence>